<accession>A0A8S5MWM1</accession>
<reference evidence="1" key="1">
    <citation type="journal article" date="2021" name="Proc. Natl. Acad. Sci. U.S.A.">
        <title>A Catalog of Tens of Thousands of Viruses from Human Metagenomes Reveals Hidden Associations with Chronic Diseases.</title>
        <authorList>
            <person name="Tisza M.J."/>
            <person name="Buck C.B."/>
        </authorList>
    </citation>
    <scope>NUCLEOTIDE SEQUENCE</scope>
    <source>
        <strain evidence="1">Ctu1h4</strain>
    </source>
</reference>
<organism evidence="1">
    <name type="scientific">Siphoviridae sp. ctu1h4</name>
    <dbReference type="NCBI Taxonomy" id="2826499"/>
    <lineage>
        <taxon>Viruses</taxon>
        <taxon>Duplodnaviria</taxon>
        <taxon>Heunggongvirae</taxon>
        <taxon>Uroviricota</taxon>
        <taxon>Caudoviricetes</taxon>
    </lineage>
</organism>
<sequence>MTGVTGQGTTYNLPNYTGDLFLVSKDDTPFLSAIGGLTGGESAGSTLIEWQTEDMRDADITRQRTEGAQAPNGEERPRSRVSNVLEIHQEAVELSYTRQATTRMRSTDGEKLVTIGTTTMPESELKHQLDLSLKQVARDVNRAFIQGVYQNPTDNTTPRKTRGLVEAITTNVVAGTGNLTEDLVLDTLQKVWEHGGIREGETRTILVGAKMKRALSKVFIKENGYRETSRTVGGVNVQAIETDFGACNIMLDNDVPADTRLVVSLEECVPVFLEIPGKGTFFAEPLAKTGAFDKVQLYGEIGLRYGAEQHHGKLKLS</sequence>
<evidence type="ECO:0000313" key="1">
    <source>
        <dbReference type="EMBL" id="DAD86503.1"/>
    </source>
</evidence>
<dbReference type="InterPro" id="IPR035198">
    <property type="entry name" value="SU10_MCP"/>
</dbReference>
<dbReference type="Pfam" id="PF17236">
    <property type="entry name" value="SU10_MCP"/>
    <property type="match status" value="1"/>
</dbReference>
<proteinExistence type="predicted"/>
<protein>
    <submittedName>
        <fullName evidence="1">Major capsid protein</fullName>
    </submittedName>
</protein>
<dbReference type="EMBL" id="BK015001">
    <property type="protein sequence ID" value="DAD86503.1"/>
    <property type="molecule type" value="Genomic_DNA"/>
</dbReference>
<name>A0A8S5MWM1_9CAUD</name>